<dbReference type="Proteomes" id="UP000001542">
    <property type="component" value="Unassembled WGS sequence"/>
</dbReference>
<name>A2GKU9_TRIV3</name>
<reference evidence="1" key="1">
    <citation type="submission" date="2006-10" db="EMBL/GenBank/DDBJ databases">
        <authorList>
            <person name="Amadeo P."/>
            <person name="Zhao Q."/>
            <person name="Wortman J."/>
            <person name="Fraser-Liggett C."/>
            <person name="Carlton J."/>
        </authorList>
    </citation>
    <scope>NUCLEOTIDE SEQUENCE</scope>
    <source>
        <strain evidence="1">G3</strain>
    </source>
</reference>
<accession>A2GKU9</accession>
<dbReference type="AlphaFoldDB" id="A2GKU9"/>
<keyword evidence="2" id="KW-1185">Reference proteome</keyword>
<protein>
    <submittedName>
        <fullName evidence="1">Uncharacterized protein</fullName>
    </submittedName>
</protein>
<sequence>MTERFFSQDISDEFIKDSIQRLNRGEILKNILSDSEIQPGIRRTISKCAFYNKINQLKSINSPIVQDYHLKKGRKPVEIDIKSSVVYGNLKDFQNTMGINNMTQKIRSDLHFVRQHETEFNDLRQKITANPNLNIQDVIQMQNYTDGIDRTTKKSHIPESLTPPSQISDINYRLPTCLYLDPSIKPPSYNMGRKINEAILKCEEDLPKIPEVEKNYHKYEAAFIYQIVHADIHYLRHQMLYTKTIKTV</sequence>
<reference evidence="1" key="2">
    <citation type="journal article" date="2007" name="Science">
        <title>Draft genome sequence of the sexually transmitted pathogen Trichomonas vaginalis.</title>
        <authorList>
            <person name="Carlton J.M."/>
            <person name="Hirt R.P."/>
            <person name="Silva J.C."/>
            <person name="Delcher A.L."/>
            <person name="Schatz M."/>
            <person name="Zhao Q."/>
            <person name="Wortman J.R."/>
            <person name="Bidwell S.L."/>
            <person name="Alsmark U.C.M."/>
            <person name="Besteiro S."/>
            <person name="Sicheritz-Ponten T."/>
            <person name="Noel C.J."/>
            <person name="Dacks J.B."/>
            <person name="Foster P.G."/>
            <person name="Simillion C."/>
            <person name="Van de Peer Y."/>
            <person name="Miranda-Saavedra D."/>
            <person name="Barton G.J."/>
            <person name="Westrop G.D."/>
            <person name="Mueller S."/>
            <person name="Dessi D."/>
            <person name="Fiori P.L."/>
            <person name="Ren Q."/>
            <person name="Paulsen I."/>
            <person name="Zhang H."/>
            <person name="Bastida-Corcuera F.D."/>
            <person name="Simoes-Barbosa A."/>
            <person name="Brown M.T."/>
            <person name="Hayes R.D."/>
            <person name="Mukherjee M."/>
            <person name="Okumura C.Y."/>
            <person name="Schneider R."/>
            <person name="Smith A.J."/>
            <person name="Vanacova S."/>
            <person name="Villalvazo M."/>
            <person name="Haas B.J."/>
            <person name="Pertea M."/>
            <person name="Feldblyum T.V."/>
            <person name="Utterback T.R."/>
            <person name="Shu C.L."/>
            <person name="Osoegawa K."/>
            <person name="de Jong P.J."/>
            <person name="Hrdy I."/>
            <person name="Horvathova L."/>
            <person name="Zubacova Z."/>
            <person name="Dolezal P."/>
            <person name="Malik S.B."/>
            <person name="Logsdon J.M. Jr."/>
            <person name="Henze K."/>
            <person name="Gupta A."/>
            <person name="Wang C.C."/>
            <person name="Dunne R.L."/>
            <person name="Upcroft J.A."/>
            <person name="Upcroft P."/>
            <person name="White O."/>
            <person name="Salzberg S.L."/>
            <person name="Tang P."/>
            <person name="Chiu C.-H."/>
            <person name="Lee Y.-S."/>
            <person name="Embley T.M."/>
            <person name="Coombs G.H."/>
            <person name="Mottram J.C."/>
            <person name="Tachezy J."/>
            <person name="Fraser-Liggett C.M."/>
            <person name="Johnson P.J."/>
        </authorList>
    </citation>
    <scope>NUCLEOTIDE SEQUENCE [LARGE SCALE GENOMIC DNA]</scope>
    <source>
        <strain evidence="1">G3</strain>
    </source>
</reference>
<dbReference type="InParanoid" id="A2GKU9"/>
<dbReference type="EMBL" id="DS116883">
    <property type="protein sequence ID" value="EAX82218.1"/>
    <property type="molecule type" value="Genomic_DNA"/>
</dbReference>
<organism evidence="1 2">
    <name type="scientific">Trichomonas vaginalis (strain ATCC PRA-98 / G3)</name>
    <dbReference type="NCBI Taxonomy" id="412133"/>
    <lineage>
        <taxon>Eukaryota</taxon>
        <taxon>Metamonada</taxon>
        <taxon>Parabasalia</taxon>
        <taxon>Trichomonadida</taxon>
        <taxon>Trichomonadidae</taxon>
        <taxon>Trichomonas</taxon>
    </lineage>
</organism>
<dbReference type="VEuPathDB" id="TrichDB:TVAG_486560"/>
<evidence type="ECO:0000313" key="2">
    <source>
        <dbReference type="Proteomes" id="UP000001542"/>
    </source>
</evidence>
<gene>
    <name evidence="1" type="ORF">TVAG_486560</name>
</gene>
<dbReference type="VEuPathDB" id="TrichDB:TVAGG3_0112800"/>
<proteinExistence type="predicted"/>
<evidence type="ECO:0000313" key="1">
    <source>
        <dbReference type="EMBL" id="EAX82218.1"/>
    </source>
</evidence>